<proteinExistence type="predicted"/>
<reference evidence="1" key="1">
    <citation type="submission" date="2022-04" db="EMBL/GenBank/DDBJ databases">
        <title>Genome of the entomopathogenic fungus Entomophthora muscae.</title>
        <authorList>
            <person name="Elya C."/>
            <person name="Lovett B.R."/>
            <person name="Lee E."/>
            <person name="Macias A.M."/>
            <person name="Hajek A.E."/>
            <person name="De Bivort B.L."/>
            <person name="Kasson M.T."/>
            <person name="De Fine Licht H.H."/>
            <person name="Stajich J.E."/>
        </authorList>
    </citation>
    <scope>NUCLEOTIDE SEQUENCE</scope>
    <source>
        <strain evidence="1">Berkeley</strain>
    </source>
</reference>
<comment type="caution">
    <text evidence="1">The sequence shown here is derived from an EMBL/GenBank/DDBJ whole genome shotgun (WGS) entry which is preliminary data.</text>
</comment>
<evidence type="ECO:0000313" key="2">
    <source>
        <dbReference type="Proteomes" id="UP001165960"/>
    </source>
</evidence>
<gene>
    <name evidence="1" type="ORF">DSO57_1013147</name>
</gene>
<dbReference type="EMBL" id="QTSX02002888">
    <property type="protein sequence ID" value="KAJ9073724.1"/>
    <property type="molecule type" value="Genomic_DNA"/>
</dbReference>
<accession>A0ACC2TGM7</accession>
<keyword evidence="2" id="KW-1185">Reference proteome</keyword>
<sequence>MPRLLNSALKFNQSYCNLIRSRFMSSAALNLKTQLFSIDPHNITFDSQEIDDPQIIFKDAIIPEGLKIAAQILKEGKSVVGMPTETVYGLGGNALQAESAQAIFIAKGRPSDNPLIVHVSSLSMLSSLLPTPEALPTVYEDIIRRFWPGPLTILVPKSALIPEVVTGGHDTVAVRFPSHPVARALISLAGVPVAAPSANTSGRPSPTTAQHVFHDLNGKIPCILDSGSCDVGLESTVLDALRSPPVILRPGGVTHEQLMEFFPDIRVYRRSDFTESEAKQLEECPTTPGMKYRHYSPTASVILFDPITASHPKPMELFEAALVKELKSRLLLPELPSRISVMTTMGTLSEASSSRIRSLTKRHSIEVTIECLDAVAHDLFAKLRDLDAPENKVDVAFIQGTSELDLGSAVMNRLRKAATTIIDL</sequence>
<dbReference type="Proteomes" id="UP001165960">
    <property type="component" value="Unassembled WGS sequence"/>
</dbReference>
<protein>
    <submittedName>
        <fullName evidence="1">Uncharacterized protein</fullName>
    </submittedName>
</protein>
<evidence type="ECO:0000313" key="1">
    <source>
        <dbReference type="EMBL" id="KAJ9073724.1"/>
    </source>
</evidence>
<organism evidence="1 2">
    <name type="scientific">Entomophthora muscae</name>
    <dbReference type="NCBI Taxonomy" id="34485"/>
    <lineage>
        <taxon>Eukaryota</taxon>
        <taxon>Fungi</taxon>
        <taxon>Fungi incertae sedis</taxon>
        <taxon>Zoopagomycota</taxon>
        <taxon>Entomophthoromycotina</taxon>
        <taxon>Entomophthoromycetes</taxon>
        <taxon>Entomophthorales</taxon>
        <taxon>Entomophthoraceae</taxon>
        <taxon>Entomophthora</taxon>
    </lineage>
</organism>
<name>A0ACC2TGM7_9FUNG</name>